<dbReference type="InterPro" id="IPR020036">
    <property type="entry name" value="PseH"/>
</dbReference>
<dbReference type="Gene3D" id="3.40.630.30">
    <property type="match status" value="1"/>
</dbReference>
<keyword evidence="2" id="KW-0012">Acyltransferase</keyword>
<protein>
    <submittedName>
        <fullName evidence="2">UDP-4-amino-4, 6-dideoxy-N-acetyl-beta-L-altrosamine N-acetyltransferase</fullName>
        <ecNumber evidence="2">2.3.1.202</ecNumber>
    </submittedName>
</protein>
<proteinExistence type="predicted"/>
<dbReference type="Pfam" id="PF13420">
    <property type="entry name" value="Acetyltransf_4"/>
    <property type="match status" value="1"/>
</dbReference>
<dbReference type="NCBIfam" id="TIGR03585">
    <property type="entry name" value="PseH"/>
    <property type="match status" value="1"/>
</dbReference>
<dbReference type="InterPro" id="IPR000182">
    <property type="entry name" value="GNAT_dom"/>
</dbReference>
<evidence type="ECO:0000313" key="3">
    <source>
        <dbReference type="Proteomes" id="UP000275281"/>
    </source>
</evidence>
<accession>A0A3N5Z7W2</accession>
<feature type="domain" description="N-acetyltransferase" evidence="1">
    <location>
        <begin position="2"/>
        <end position="154"/>
    </location>
</feature>
<evidence type="ECO:0000313" key="2">
    <source>
        <dbReference type="EMBL" id="RPJ64978.1"/>
    </source>
</evidence>
<dbReference type="GO" id="GO:0016747">
    <property type="term" value="F:acyltransferase activity, transferring groups other than amino-acyl groups"/>
    <property type="evidence" value="ECO:0007669"/>
    <property type="project" value="InterPro"/>
</dbReference>
<dbReference type="PANTHER" id="PTHR43415:SF3">
    <property type="entry name" value="GNAT-FAMILY ACETYLTRANSFERASE"/>
    <property type="match status" value="1"/>
</dbReference>
<dbReference type="AlphaFoldDB" id="A0A3N5Z7W2"/>
<dbReference type="RefSeq" id="WP_124029107.1">
    <property type="nucleotide sequence ID" value="NZ_JBHRSN010000013.1"/>
</dbReference>
<dbReference type="PANTHER" id="PTHR43415">
    <property type="entry name" value="SPERMIDINE N(1)-ACETYLTRANSFERASE"/>
    <property type="match status" value="1"/>
</dbReference>
<organism evidence="2 3">
    <name type="scientific">Alteromonas sediminis</name>
    <dbReference type="NCBI Taxonomy" id="2259342"/>
    <lineage>
        <taxon>Bacteria</taxon>
        <taxon>Pseudomonadati</taxon>
        <taxon>Pseudomonadota</taxon>
        <taxon>Gammaproteobacteria</taxon>
        <taxon>Alteromonadales</taxon>
        <taxon>Alteromonadaceae</taxon>
        <taxon>Alteromonas/Salinimonas group</taxon>
        <taxon>Alteromonas</taxon>
    </lineage>
</organism>
<sequence length="185" mass="21756">MFRFRRMTKSDLVKVMHWRLNESVSQFMQTEIKNDIGKQKQWFQHISNDPSFVYWVIEYKQAPVGALNLADIDLKKNECSWGFYIGEPSCRNLGGLIPPYLYNHLFRQCRIEMLKADVMDNNHLVKKLHGLHGYRYKGTVGSDIIKGDESIPLCRFTLAKHDWLAKKRFAKFNAQFENTPQTLLL</sequence>
<name>A0A3N5Z7W2_9ALTE</name>
<dbReference type="Proteomes" id="UP000275281">
    <property type="component" value="Unassembled WGS sequence"/>
</dbReference>
<dbReference type="SUPFAM" id="SSF55729">
    <property type="entry name" value="Acyl-CoA N-acyltransferases (Nat)"/>
    <property type="match status" value="1"/>
</dbReference>
<dbReference type="EC" id="2.3.1.202" evidence="2"/>
<gene>
    <name evidence="2" type="primary">pseH</name>
    <name evidence="2" type="ORF">DRW07_16800</name>
</gene>
<comment type="caution">
    <text evidence="2">The sequence shown here is derived from an EMBL/GenBank/DDBJ whole genome shotgun (WGS) entry which is preliminary data.</text>
</comment>
<evidence type="ECO:0000259" key="1">
    <source>
        <dbReference type="PROSITE" id="PS51186"/>
    </source>
</evidence>
<dbReference type="EMBL" id="RPOK01000006">
    <property type="protein sequence ID" value="RPJ64978.1"/>
    <property type="molecule type" value="Genomic_DNA"/>
</dbReference>
<reference evidence="2 3" key="1">
    <citation type="submission" date="2018-11" db="EMBL/GenBank/DDBJ databases">
        <authorList>
            <person name="Ye M.-Q."/>
            <person name="Du Z.-J."/>
        </authorList>
    </citation>
    <scope>NUCLEOTIDE SEQUENCE [LARGE SCALE GENOMIC DNA]</scope>
    <source>
        <strain evidence="2 3">U0105</strain>
    </source>
</reference>
<dbReference type="InterPro" id="IPR016181">
    <property type="entry name" value="Acyl_CoA_acyltransferase"/>
</dbReference>
<keyword evidence="3" id="KW-1185">Reference proteome</keyword>
<dbReference type="PROSITE" id="PS51186">
    <property type="entry name" value="GNAT"/>
    <property type="match status" value="1"/>
</dbReference>
<dbReference type="OrthoDB" id="5358891at2"/>
<keyword evidence="2" id="KW-0808">Transferase</keyword>